<dbReference type="Pfam" id="PF20700">
    <property type="entry name" value="Mutator"/>
    <property type="match status" value="1"/>
</dbReference>
<name>A0A8K0G6S6_IGNLU</name>
<feature type="region of interest" description="Disordered" evidence="1">
    <location>
        <begin position="183"/>
        <end position="205"/>
    </location>
</feature>
<comment type="caution">
    <text evidence="3">The sequence shown here is derived from an EMBL/GenBank/DDBJ whole genome shotgun (WGS) entry which is preliminary data.</text>
</comment>
<evidence type="ECO:0000256" key="1">
    <source>
        <dbReference type="SAM" id="MobiDB-lite"/>
    </source>
</evidence>
<dbReference type="InterPro" id="IPR049012">
    <property type="entry name" value="Mutator_transp_dom"/>
</dbReference>
<evidence type="ECO:0000259" key="2">
    <source>
        <dbReference type="Pfam" id="PF20700"/>
    </source>
</evidence>
<organism evidence="3 4">
    <name type="scientific">Ignelater luminosus</name>
    <name type="common">Cucubano</name>
    <name type="synonym">Pyrophorus luminosus</name>
    <dbReference type="NCBI Taxonomy" id="2038154"/>
    <lineage>
        <taxon>Eukaryota</taxon>
        <taxon>Metazoa</taxon>
        <taxon>Ecdysozoa</taxon>
        <taxon>Arthropoda</taxon>
        <taxon>Hexapoda</taxon>
        <taxon>Insecta</taxon>
        <taxon>Pterygota</taxon>
        <taxon>Neoptera</taxon>
        <taxon>Endopterygota</taxon>
        <taxon>Coleoptera</taxon>
        <taxon>Polyphaga</taxon>
        <taxon>Elateriformia</taxon>
        <taxon>Elateroidea</taxon>
        <taxon>Elateridae</taxon>
        <taxon>Agrypninae</taxon>
        <taxon>Pyrophorini</taxon>
        <taxon>Ignelater</taxon>
    </lineage>
</organism>
<keyword evidence="4" id="KW-1185">Reference proteome</keyword>
<dbReference type="OrthoDB" id="10069847at2759"/>
<gene>
    <name evidence="3" type="ORF">ILUMI_18535</name>
</gene>
<reference evidence="3" key="1">
    <citation type="submission" date="2019-08" db="EMBL/GenBank/DDBJ databases">
        <title>The genome of the North American firefly Photinus pyralis.</title>
        <authorList>
            <consortium name="Photinus pyralis genome working group"/>
            <person name="Fallon T.R."/>
            <person name="Sander Lower S.E."/>
            <person name="Weng J.-K."/>
        </authorList>
    </citation>
    <scope>NUCLEOTIDE SEQUENCE</scope>
    <source>
        <strain evidence="3">TRF0915ILg1</strain>
        <tissue evidence="3">Whole body</tissue>
    </source>
</reference>
<evidence type="ECO:0000313" key="4">
    <source>
        <dbReference type="Proteomes" id="UP000801492"/>
    </source>
</evidence>
<dbReference type="EMBL" id="VTPC01082485">
    <property type="protein sequence ID" value="KAF2887638.1"/>
    <property type="molecule type" value="Genomic_DNA"/>
</dbReference>
<accession>A0A8K0G6S6</accession>
<evidence type="ECO:0000313" key="3">
    <source>
        <dbReference type="EMBL" id="KAF2887638.1"/>
    </source>
</evidence>
<dbReference type="Proteomes" id="UP000801492">
    <property type="component" value="Unassembled WGS sequence"/>
</dbReference>
<sequence>MKKAAEEGRKLAIAEGNIENGVPYITVVVDGGWAKRSYGHGYSSMSGDLTNLPYHIFGSHDSCRDVVCTRKLNNEENLVGLLQEDHLFEEIQKCVDNVVRKADWLQKTVTTNYAERYMSLITKFSGGKRVNYTTGGSYQRRCVGAALAYNLGPSWHLALMNKLHLNKFCKRREQLRLQKIESRKKLKARRRQPQNTVSDLHYGPNAQDALPDLPEEFKSNMAKKLAELTKEAGNSVEIERQTTGQHVNPLWLW</sequence>
<feature type="domain" description="Mutator-like transposase" evidence="2">
    <location>
        <begin position="1"/>
        <end position="47"/>
    </location>
</feature>
<protein>
    <recommendedName>
        <fullName evidence="2">Mutator-like transposase domain-containing protein</fullName>
    </recommendedName>
</protein>
<proteinExistence type="predicted"/>
<dbReference type="AlphaFoldDB" id="A0A8K0G6S6"/>